<evidence type="ECO:0000256" key="1">
    <source>
        <dbReference type="ARBA" id="ARBA00023186"/>
    </source>
</evidence>
<keyword evidence="4" id="KW-0732">Signal</keyword>
<feature type="signal peptide" evidence="4">
    <location>
        <begin position="1"/>
        <end position="27"/>
    </location>
</feature>
<name>A0A8J3R844_9ACTN</name>
<evidence type="ECO:0000256" key="3">
    <source>
        <dbReference type="SAM" id="Phobius"/>
    </source>
</evidence>
<organism evidence="5 6">
    <name type="scientific">Sphaerimonospora thailandensis</name>
    <dbReference type="NCBI Taxonomy" id="795644"/>
    <lineage>
        <taxon>Bacteria</taxon>
        <taxon>Bacillati</taxon>
        <taxon>Actinomycetota</taxon>
        <taxon>Actinomycetes</taxon>
        <taxon>Streptosporangiales</taxon>
        <taxon>Streptosporangiaceae</taxon>
        <taxon>Sphaerimonospora</taxon>
    </lineage>
</organism>
<accession>A0A8J3R844</accession>
<dbReference type="AlphaFoldDB" id="A0A8J3R844"/>
<gene>
    <name evidence="5" type="ORF">Mth01_23730</name>
</gene>
<dbReference type="EMBL" id="BOOG01000020">
    <property type="protein sequence ID" value="GIH70120.1"/>
    <property type="molecule type" value="Genomic_DNA"/>
</dbReference>
<dbReference type="SUPFAM" id="SSF51064">
    <property type="entry name" value="Head domain of nucleotide exchange factor GrpE"/>
    <property type="match status" value="1"/>
</dbReference>
<dbReference type="GO" id="GO:0051087">
    <property type="term" value="F:protein-folding chaperone binding"/>
    <property type="evidence" value="ECO:0007669"/>
    <property type="project" value="InterPro"/>
</dbReference>
<dbReference type="Gene3D" id="2.30.22.10">
    <property type="entry name" value="Head domain of nucleotide exchange factor GrpE"/>
    <property type="match status" value="1"/>
</dbReference>
<dbReference type="Proteomes" id="UP000610966">
    <property type="component" value="Unassembled WGS sequence"/>
</dbReference>
<dbReference type="GO" id="GO:0006457">
    <property type="term" value="P:protein folding"/>
    <property type="evidence" value="ECO:0007669"/>
    <property type="project" value="InterPro"/>
</dbReference>
<evidence type="ECO:0000313" key="5">
    <source>
        <dbReference type="EMBL" id="GIH70120.1"/>
    </source>
</evidence>
<feature type="transmembrane region" description="Helical" evidence="3">
    <location>
        <begin position="78"/>
        <end position="101"/>
    </location>
</feature>
<keyword evidence="1" id="KW-0143">Chaperone</keyword>
<feature type="region of interest" description="Disordered" evidence="2">
    <location>
        <begin position="40"/>
        <end position="65"/>
    </location>
</feature>
<dbReference type="InterPro" id="IPR009012">
    <property type="entry name" value="GrpE_head"/>
</dbReference>
<comment type="caution">
    <text evidence="5">The sequence shown here is derived from an EMBL/GenBank/DDBJ whole genome shotgun (WGS) entry which is preliminary data.</text>
</comment>
<dbReference type="Pfam" id="PF01025">
    <property type="entry name" value="GrpE"/>
    <property type="match status" value="1"/>
</dbReference>
<evidence type="ECO:0000256" key="4">
    <source>
        <dbReference type="SAM" id="SignalP"/>
    </source>
</evidence>
<feature type="chain" id="PRO_5038733019" description="GrpE protein" evidence="4">
    <location>
        <begin position="28"/>
        <end position="271"/>
    </location>
</feature>
<dbReference type="GO" id="GO:0000774">
    <property type="term" value="F:adenyl-nucleotide exchange factor activity"/>
    <property type="evidence" value="ECO:0007669"/>
    <property type="project" value="InterPro"/>
</dbReference>
<keyword evidence="3" id="KW-1133">Transmembrane helix</keyword>
<keyword evidence="6" id="KW-1185">Reference proteome</keyword>
<evidence type="ECO:0000313" key="6">
    <source>
        <dbReference type="Proteomes" id="UP000610966"/>
    </source>
</evidence>
<dbReference type="InterPro" id="IPR000740">
    <property type="entry name" value="GrpE"/>
</dbReference>
<dbReference type="GO" id="GO:0042803">
    <property type="term" value="F:protein homodimerization activity"/>
    <property type="evidence" value="ECO:0007669"/>
    <property type="project" value="InterPro"/>
</dbReference>
<dbReference type="PROSITE" id="PS51257">
    <property type="entry name" value="PROKAR_LIPOPROTEIN"/>
    <property type="match status" value="1"/>
</dbReference>
<reference evidence="5" key="1">
    <citation type="submission" date="2021-01" db="EMBL/GenBank/DDBJ databases">
        <title>Whole genome shotgun sequence of Sphaerimonospora thailandensis NBRC 107569.</title>
        <authorList>
            <person name="Komaki H."/>
            <person name="Tamura T."/>
        </authorList>
    </citation>
    <scope>NUCLEOTIDE SEQUENCE</scope>
    <source>
        <strain evidence="5">NBRC 107569</strain>
    </source>
</reference>
<keyword evidence="3" id="KW-0472">Membrane</keyword>
<proteinExistence type="predicted"/>
<protein>
    <recommendedName>
        <fullName evidence="7">GrpE protein</fullName>
    </recommendedName>
</protein>
<dbReference type="RefSeq" id="WP_204015843.1">
    <property type="nucleotide sequence ID" value="NZ_BOOG01000020.1"/>
</dbReference>
<evidence type="ECO:0000256" key="2">
    <source>
        <dbReference type="SAM" id="MobiDB-lite"/>
    </source>
</evidence>
<sequence length="271" mass="28611">MQRIGPAARHRYGAVPLLMLVTVAALTALTGCTAEQTARPPVIAGPASGTHRRPHHEAAPPEDGSVMDLLPRFEAGGLPLWAIGAAAALVLGVAAAVALALTVSQRGRRHQAGPYPMPAGPYTMPAGVPAPAEPPASRDERAPLVRALAGVAADGASQAVTQQIDRLLSAGSVDRDALVHACVRHRDQLSERFPHLDEQLCAALESVGVLEVRVDGQRFDARVHEAVDLSPTADPGLHDIVARTTRCGYVDGDRVLRVPRVVVYRLEDPRS</sequence>
<evidence type="ECO:0008006" key="7">
    <source>
        <dbReference type="Google" id="ProtNLM"/>
    </source>
</evidence>
<keyword evidence="3" id="KW-0812">Transmembrane</keyword>